<feature type="region of interest" description="Disordered" evidence="5">
    <location>
        <begin position="368"/>
        <end position="409"/>
    </location>
</feature>
<dbReference type="Pfam" id="PF10644">
    <property type="entry name" value="Misat_Tub_SegII"/>
    <property type="match status" value="1"/>
</dbReference>
<feature type="compositionally biased region" description="Low complexity" evidence="5">
    <location>
        <begin position="162"/>
        <end position="173"/>
    </location>
</feature>
<evidence type="ECO:0000313" key="9">
    <source>
        <dbReference type="Proteomes" id="UP001600064"/>
    </source>
</evidence>
<proteinExistence type="inferred from homology"/>
<dbReference type="EMBL" id="JAZGUE010000001">
    <property type="protein sequence ID" value="KAL2271542.1"/>
    <property type="molecule type" value="Genomic_DNA"/>
</dbReference>
<keyword evidence="4" id="KW-0496">Mitochondrion</keyword>
<keyword evidence="9" id="KW-1185">Reference proteome</keyword>
<organism evidence="8 9">
    <name type="scientific">Remersonia thermophila</name>
    <dbReference type="NCBI Taxonomy" id="72144"/>
    <lineage>
        <taxon>Eukaryota</taxon>
        <taxon>Fungi</taxon>
        <taxon>Dikarya</taxon>
        <taxon>Ascomycota</taxon>
        <taxon>Pezizomycotina</taxon>
        <taxon>Sordariomycetes</taxon>
        <taxon>Sordariomycetidae</taxon>
        <taxon>Sordariales</taxon>
        <taxon>Sordariales incertae sedis</taxon>
        <taxon>Remersonia</taxon>
    </lineage>
</organism>
<dbReference type="PANTHER" id="PTHR13391:SF0">
    <property type="entry name" value="PROTEIN MISATO HOMOLOG 1"/>
    <property type="match status" value="1"/>
</dbReference>
<dbReference type="InterPro" id="IPR019605">
    <property type="entry name" value="Misato_II_tubulin-like"/>
</dbReference>
<dbReference type="SUPFAM" id="SSF52490">
    <property type="entry name" value="Tubulin nucleotide-binding domain-like"/>
    <property type="match status" value="1"/>
</dbReference>
<dbReference type="RefSeq" id="XP_070870266.1">
    <property type="nucleotide sequence ID" value="XM_071014609.1"/>
</dbReference>
<comment type="similarity">
    <text evidence="3">Belongs to the misato family.</text>
</comment>
<dbReference type="InterPro" id="IPR049942">
    <property type="entry name" value="DML1/Misato"/>
</dbReference>
<evidence type="ECO:0000259" key="7">
    <source>
        <dbReference type="Pfam" id="PF14881"/>
    </source>
</evidence>
<evidence type="ECO:0000256" key="4">
    <source>
        <dbReference type="ARBA" id="ARBA00023128"/>
    </source>
</evidence>
<dbReference type="Proteomes" id="UP001600064">
    <property type="component" value="Unassembled WGS sequence"/>
</dbReference>
<dbReference type="InterPro" id="IPR029209">
    <property type="entry name" value="DML1/Misato_tubulin"/>
</dbReference>
<dbReference type="Gene3D" id="3.40.50.1440">
    <property type="entry name" value="Tubulin/FtsZ, GTPase domain"/>
    <property type="match status" value="2"/>
</dbReference>
<evidence type="ECO:0000256" key="3">
    <source>
        <dbReference type="ARBA" id="ARBA00008507"/>
    </source>
</evidence>
<comment type="function">
    <text evidence="1">Involved in the partitioning of the mitochondrial organelle and mitochondrial DNA (mtDNA) inheritance.</text>
</comment>
<feature type="domain" description="Misato Segment II tubulin-like" evidence="6">
    <location>
        <begin position="3"/>
        <end position="116"/>
    </location>
</feature>
<evidence type="ECO:0000313" key="8">
    <source>
        <dbReference type="EMBL" id="KAL2271542.1"/>
    </source>
</evidence>
<evidence type="ECO:0000256" key="2">
    <source>
        <dbReference type="ARBA" id="ARBA00004173"/>
    </source>
</evidence>
<gene>
    <name evidence="8" type="ORF">VTJ83DRAFT_913</name>
</gene>
<dbReference type="Pfam" id="PF14881">
    <property type="entry name" value="Tubulin_3"/>
    <property type="match status" value="2"/>
</dbReference>
<evidence type="ECO:0000256" key="5">
    <source>
        <dbReference type="SAM" id="MobiDB-lite"/>
    </source>
</evidence>
<dbReference type="InterPro" id="IPR036525">
    <property type="entry name" value="Tubulin/FtsZ_GTPase_sf"/>
</dbReference>
<comment type="caution">
    <text evidence="8">The sequence shown here is derived from an EMBL/GenBank/DDBJ whole genome shotgun (WGS) entry which is preliminary data.</text>
</comment>
<feature type="domain" description="DML1/Misato tubulin" evidence="7">
    <location>
        <begin position="121"/>
        <end position="153"/>
    </location>
</feature>
<feature type="domain" description="DML1/Misato tubulin" evidence="7">
    <location>
        <begin position="183"/>
        <end position="342"/>
    </location>
</feature>
<dbReference type="GeneID" id="98129253"/>
<evidence type="ECO:0000259" key="6">
    <source>
        <dbReference type="Pfam" id="PF10644"/>
    </source>
</evidence>
<evidence type="ECO:0000256" key="1">
    <source>
        <dbReference type="ARBA" id="ARBA00003757"/>
    </source>
</evidence>
<sequence>MYEIITIQLGQQANYLATHFWNTQESYFTYTPDQPESPVDHDIHFRPGLAPDGTETFMPRTLIYDLKTSFGTLRKINALYDVNDELNPPQALWNGTPVVHHASPPLVPSPYVASLDAGLTPPRLTPAQVRFFSDYSRVYYHPRSVVQLPEVGLVLSKASSSSTAAPTASSSGPNPSPPGAGMDRFSAGEELFAALDKDENHGGGGELLDRDLRPFAEEADHMQGIQVFAGMDDAWGGFAARYLEGIRDELGSKTEVWVWGLQQTRGLASREQRLLRLANKARSLTEFYKHASIVIPLSLPDARDLVTSSSSPSRVHLDATSAWHTSALLAAAVESATLPSRLRDPLRRDTLGNMADLLNTMGKQRVAGLQMGFPSPPPPPAAASSSSSNGAQDATRLPPRRRRKLSEEDLTEGVRLEMRFAPADQLDAASARMNGFYGESKPRVFSQLVAARGYDDDEIYEETEEVDEVGRRVRRSSYEPVTKSYTTPLGFPLLSSFPSIFLRPDGEEIPFGEESSPSLAVTSSLSTDSSVSGRIKQLRSVVLRSIGIEEREALGAEMMDMADEYHEGWSSGSDDGDDD</sequence>
<dbReference type="PANTHER" id="PTHR13391">
    <property type="entry name" value="MITOCHONDRIAL DISTRIBUTION REGULATOR MISATO"/>
    <property type="match status" value="1"/>
</dbReference>
<reference evidence="8 9" key="1">
    <citation type="journal article" date="2024" name="Commun. Biol.">
        <title>Comparative genomic analysis of thermophilic fungi reveals convergent evolutionary adaptations and gene losses.</title>
        <authorList>
            <person name="Steindorff A.S."/>
            <person name="Aguilar-Pontes M.V."/>
            <person name="Robinson A.J."/>
            <person name="Andreopoulos B."/>
            <person name="LaButti K."/>
            <person name="Kuo A."/>
            <person name="Mondo S."/>
            <person name="Riley R."/>
            <person name="Otillar R."/>
            <person name="Haridas S."/>
            <person name="Lipzen A."/>
            <person name="Grimwood J."/>
            <person name="Schmutz J."/>
            <person name="Clum A."/>
            <person name="Reid I.D."/>
            <person name="Moisan M.C."/>
            <person name="Butler G."/>
            <person name="Nguyen T.T.M."/>
            <person name="Dewar K."/>
            <person name="Conant G."/>
            <person name="Drula E."/>
            <person name="Henrissat B."/>
            <person name="Hansel C."/>
            <person name="Singer S."/>
            <person name="Hutchinson M.I."/>
            <person name="de Vries R.P."/>
            <person name="Natvig D.O."/>
            <person name="Powell A.J."/>
            <person name="Tsang A."/>
            <person name="Grigoriev I.V."/>
        </authorList>
    </citation>
    <scope>NUCLEOTIDE SEQUENCE [LARGE SCALE GENOMIC DNA]</scope>
    <source>
        <strain evidence="8 9">ATCC 22073</strain>
    </source>
</reference>
<accession>A0ABR4DMU2</accession>
<protein>
    <submittedName>
        <fullName evidence="8">Uncharacterized protein</fullName>
    </submittedName>
</protein>
<comment type="subcellular location">
    <subcellularLocation>
        <location evidence="2">Mitochondrion</location>
    </subcellularLocation>
</comment>
<name>A0ABR4DMU2_9PEZI</name>
<feature type="region of interest" description="Disordered" evidence="5">
    <location>
        <begin position="162"/>
        <end position="183"/>
    </location>
</feature>